<reference evidence="1" key="1">
    <citation type="submission" date="2023-12" db="EMBL/GenBank/DDBJ databases">
        <title>Genome assembly of Anisodus tanguticus.</title>
        <authorList>
            <person name="Wang Y.-J."/>
        </authorList>
    </citation>
    <scope>NUCLEOTIDE SEQUENCE</scope>
    <source>
        <strain evidence="1">KB-2021</strain>
        <tissue evidence="1">Leaf</tissue>
    </source>
</reference>
<gene>
    <name evidence="1" type="ORF">RND71_008035</name>
</gene>
<dbReference type="AlphaFoldDB" id="A0AAE1SQ32"/>
<sequence length="86" mass="9308">MKNLSKICSLISDSPATRSRNPTLFSNLVARLIGTPVGSSCIQILGVPSPASTKNISSLKRKTSDCKAFPLHKKKLELDLGNDRLK</sequence>
<keyword evidence="2" id="KW-1185">Reference proteome</keyword>
<organism evidence="1 2">
    <name type="scientific">Anisodus tanguticus</name>
    <dbReference type="NCBI Taxonomy" id="243964"/>
    <lineage>
        <taxon>Eukaryota</taxon>
        <taxon>Viridiplantae</taxon>
        <taxon>Streptophyta</taxon>
        <taxon>Embryophyta</taxon>
        <taxon>Tracheophyta</taxon>
        <taxon>Spermatophyta</taxon>
        <taxon>Magnoliopsida</taxon>
        <taxon>eudicotyledons</taxon>
        <taxon>Gunneridae</taxon>
        <taxon>Pentapetalae</taxon>
        <taxon>asterids</taxon>
        <taxon>lamiids</taxon>
        <taxon>Solanales</taxon>
        <taxon>Solanaceae</taxon>
        <taxon>Solanoideae</taxon>
        <taxon>Hyoscyameae</taxon>
        <taxon>Anisodus</taxon>
    </lineage>
</organism>
<dbReference type="Proteomes" id="UP001291623">
    <property type="component" value="Unassembled WGS sequence"/>
</dbReference>
<proteinExistence type="predicted"/>
<dbReference type="EMBL" id="JAVYJV010000004">
    <property type="protein sequence ID" value="KAK4372651.1"/>
    <property type="molecule type" value="Genomic_DNA"/>
</dbReference>
<name>A0AAE1SQ32_9SOLA</name>
<evidence type="ECO:0000313" key="2">
    <source>
        <dbReference type="Proteomes" id="UP001291623"/>
    </source>
</evidence>
<evidence type="ECO:0000313" key="1">
    <source>
        <dbReference type="EMBL" id="KAK4372651.1"/>
    </source>
</evidence>
<comment type="caution">
    <text evidence="1">The sequence shown here is derived from an EMBL/GenBank/DDBJ whole genome shotgun (WGS) entry which is preliminary data.</text>
</comment>
<protein>
    <submittedName>
        <fullName evidence="1">Uncharacterized protein</fullName>
    </submittedName>
</protein>
<accession>A0AAE1SQ32</accession>